<evidence type="ECO:0000313" key="1">
    <source>
        <dbReference type="EMBL" id="CAK5283293.1"/>
    </source>
</evidence>
<name>A0AAD2HZ69_9AGAR</name>
<dbReference type="Proteomes" id="UP001295794">
    <property type="component" value="Unassembled WGS sequence"/>
</dbReference>
<dbReference type="AlphaFoldDB" id="A0AAD2HZ69"/>
<gene>
    <name evidence="1" type="ORF">MYCIT1_LOCUS35725</name>
</gene>
<dbReference type="EMBL" id="CAVNYO010000466">
    <property type="protein sequence ID" value="CAK5283293.1"/>
    <property type="molecule type" value="Genomic_DNA"/>
</dbReference>
<evidence type="ECO:0000313" key="2">
    <source>
        <dbReference type="Proteomes" id="UP001295794"/>
    </source>
</evidence>
<accession>A0AAD2HZ69</accession>
<comment type="caution">
    <text evidence="1">The sequence shown here is derived from an EMBL/GenBank/DDBJ whole genome shotgun (WGS) entry which is preliminary data.</text>
</comment>
<protein>
    <submittedName>
        <fullName evidence="1">Uncharacterized protein</fullName>
    </submittedName>
</protein>
<sequence>MAAFAAIYTASIFRCLGIPFAIPHSTTRRVPAVLAFVTWYGCRFPEQTSYRCRARVRAEGENHLCSCVSILHGQAVICGSADGTLYRSSQSHRVHMFR</sequence>
<reference evidence="1" key="1">
    <citation type="submission" date="2023-11" db="EMBL/GenBank/DDBJ databases">
        <authorList>
            <person name="De Vega J J."/>
            <person name="De Vega J J."/>
        </authorList>
    </citation>
    <scope>NUCLEOTIDE SEQUENCE</scope>
</reference>
<proteinExistence type="predicted"/>
<keyword evidence="2" id="KW-1185">Reference proteome</keyword>
<organism evidence="1 2">
    <name type="scientific">Mycena citricolor</name>
    <dbReference type="NCBI Taxonomy" id="2018698"/>
    <lineage>
        <taxon>Eukaryota</taxon>
        <taxon>Fungi</taxon>
        <taxon>Dikarya</taxon>
        <taxon>Basidiomycota</taxon>
        <taxon>Agaricomycotina</taxon>
        <taxon>Agaricomycetes</taxon>
        <taxon>Agaricomycetidae</taxon>
        <taxon>Agaricales</taxon>
        <taxon>Marasmiineae</taxon>
        <taxon>Mycenaceae</taxon>
        <taxon>Mycena</taxon>
    </lineage>
</organism>